<dbReference type="GeneID" id="30145269"/>
<evidence type="ECO:0000256" key="1">
    <source>
        <dbReference type="ARBA" id="ARBA00010088"/>
    </source>
</evidence>
<keyword evidence="5" id="KW-1185">Reference proteome</keyword>
<accession>A0A1E3QXN2</accession>
<evidence type="ECO:0000313" key="4">
    <source>
        <dbReference type="EMBL" id="ODQ82423.1"/>
    </source>
</evidence>
<dbReference type="PANTHER" id="PTHR43248:SF2">
    <property type="entry name" value="PROLYL AMINOPEPTIDASE"/>
    <property type="match status" value="1"/>
</dbReference>
<dbReference type="AlphaFoldDB" id="A0A1E3QXN2"/>
<feature type="domain" description="AB hydrolase-1" evidence="3">
    <location>
        <begin position="69"/>
        <end position="225"/>
    </location>
</feature>
<protein>
    <recommendedName>
        <fullName evidence="3">AB hydrolase-1 domain-containing protein</fullName>
    </recommendedName>
</protein>
<organism evidence="4 5">
    <name type="scientific">Babjeviella inositovora NRRL Y-12698</name>
    <dbReference type="NCBI Taxonomy" id="984486"/>
    <lineage>
        <taxon>Eukaryota</taxon>
        <taxon>Fungi</taxon>
        <taxon>Dikarya</taxon>
        <taxon>Ascomycota</taxon>
        <taxon>Saccharomycotina</taxon>
        <taxon>Pichiomycetes</taxon>
        <taxon>Serinales incertae sedis</taxon>
        <taxon>Babjeviella</taxon>
    </lineage>
</organism>
<dbReference type="EMBL" id="KV454426">
    <property type="protein sequence ID" value="ODQ82423.1"/>
    <property type="molecule type" value="Genomic_DNA"/>
</dbReference>
<reference evidence="5" key="1">
    <citation type="submission" date="2016-05" db="EMBL/GenBank/DDBJ databases">
        <title>Comparative genomics of biotechnologically important yeasts.</title>
        <authorList>
            <consortium name="DOE Joint Genome Institute"/>
            <person name="Riley R."/>
            <person name="Haridas S."/>
            <person name="Wolfe K.H."/>
            <person name="Lopes M.R."/>
            <person name="Hittinger C.T."/>
            <person name="Goker M."/>
            <person name="Salamov A."/>
            <person name="Wisecaver J."/>
            <person name="Long T.M."/>
            <person name="Aerts A.L."/>
            <person name="Barry K."/>
            <person name="Choi C."/>
            <person name="Clum A."/>
            <person name="Coughlan A.Y."/>
            <person name="Deshpande S."/>
            <person name="Douglass A.P."/>
            <person name="Hanson S.J."/>
            <person name="Klenk H.-P."/>
            <person name="Labutti K."/>
            <person name="Lapidus A."/>
            <person name="Lindquist E."/>
            <person name="Lipzen A."/>
            <person name="Meier-Kolthoff J.P."/>
            <person name="Ohm R.A."/>
            <person name="Otillar R.P."/>
            <person name="Pangilinan J."/>
            <person name="Peng Y."/>
            <person name="Rokas A."/>
            <person name="Rosa C.A."/>
            <person name="Scheuner C."/>
            <person name="Sibirny A.A."/>
            <person name="Slot J.C."/>
            <person name="Stielow J.B."/>
            <person name="Sun H."/>
            <person name="Kurtzman C.P."/>
            <person name="Blackwell M."/>
            <person name="Grigoriev I.V."/>
            <person name="Jeffries T.W."/>
        </authorList>
    </citation>
    <scope>NUCLEOTIDE SEQUENCE [LARGE SCALE GENOMIC DNA]</scope>
    <source>
        <strain evidence="5">NRRL Y-12698</strain>
    </source>
</reference>
<sequence length="461" mass="51778">MSYKIIDTHRIKELVVFTLQFQLPLSYTSASATIPVVARLVRKYEPSRASPSQQPTAASFPESLEALDVVVYLQGGPGFPCAPVLSNSSITKELIDRGFDILYVDQRGTGLSHPIEADLLQDYVKDTSTEAQLAYLMHFRADNIVHDCEAIRSQLGINKWSLLGQSYGGFCSVTYLSMFPQALKQVLITGGIPPINTTVDEVYTRTYLRTSERNERFYEKFPQNVEKVKQIAEYLASHTVTLPNGGNLSVERFQQLGIMFGATGGTDKLHQLVMKFAYDLDTFGKPTHSTLLAVEASHSFDSNVIYALFQEAIYMDGNFPTGASDWAADRLRAGKYVYSAKSPLFFTGEMVFKSMFDDYVELRKLKLLVYAIHANTKWSKLYDVAVLKTLRNQGEGENVVPVAAATYFHDQYVDFEVSMRSKALIGGIRQYITSEFFHNGLRDDPKKILDHLFMLVSGEVE</sequence>
<proteinExistence type="inferred from homology"/>
<dbReference type="Gene3D" id="3.40.50.1820">
    <property type="entry name" value="alpha/beta hydrolase"/>
    <property type="match status" value="1"/>
</dbReference>
<dbReference type="GO" id="GO:0008233">
    <property type="term" value="F:peptidase activity"/>
    <property type="evidence" value="ECO:0007669"/>
    <property type="project" value="InterPro"/>
</dbReference>
<comment type="similarity">
    <text evidence="1">Belongs to the peptidase S33 family.</text>
</comment>
<dbReference type="PRINTS" id="PR00793">
    <property type="entry name" value="PROAMNOPTASE"/>
</dbReference>
<dbReference type="InterPro" id="IPR000073">
    <property type="entry name" value="AB_hydrolase_1"/>
</dbReference>
<evidence type="ECO:0000313" key="5">
    <source>
        <dbReference type="Proteomes" id="UP000094336"/>
    </source>
</evidence>
<dbReference type="GO" id="GO:0006508">
    <property type="term" value="P:proteolysis"/>
    <property type="evidence" value="ECO:0007669"/>
    <property type="project" value="InterPro"/>
</dbReference>
<dbReference type="Proteomes" id="UP000094336">
    <property type="component" value="Unassembled WGS sequence"/>
</dbReference>
<evidence type="ECO:0000259" key="3">
    <source>
        <dbReference type="Pfam" id="PF00561"/>
    </source>
</evidence>
<name>A0A1E3QXN2_9ASCO</name>
<dbReference type="SUPFAM" id="SSF53474">
    <property type="entry name" value="alpha/beta-Hydrolases"/>
    <property type="match status" value="1"/>
</dbReference>
<dbReference type="Pfam" id="PF00561">
    <property type="entry name" value="Abhydrolase_1"/>
    <property type="match status" value="1"/>
</dbReference>
<gene>
    <name evidence="4" type="ORF">BABINDRAFT_159018</name>
</gene>
<dbReference type="InterPro" id="IPR002410">
    <property type="entry name" value="Peptidase_S33"/>
</dbReference>
<dbReference type="InterPro" id="IPR051601">
    <property type="entry name" value="Serine_prot/Carboxylest_S33"/>
</dbReference>
<dbReference type="InterPro" id="IPR029058">
    <property type="entry name" value="AB_hydrolase_fold"/>
</dbReference>
<evidence type="ECO:0000256" key="2">
    <source>
        <dbReference type="ARBA" id="ARBA00022801"/>
    </source>
</evidence>
<dbReference type="PANTHER" id="PTHR43248">
    <property type="entry name" value="2-SUCCINYL-6-HYDROXY-2,4-CYCLOHEXADIENE-1-CARBOXYLATE SYNTHASE"/>
    <property type="match status" value="1"/>
</dbReference>
<dbReference type="STRING" id="984486.A0A1E3QXN2"/>
<dbReference type="OrthoDB" id="1898734at2759"/>
<keyword evidence="2" id="KW-0378">Hydrolase</keyword>
<dbReference type="RefSeq" id="XP_018987751.1">
    <property type="nucleotide sequence ID" value="XM_019127416.1"/>
</dbReference>